<protein>
    <submittedName>
        <fullName evidence="2">(rape) hypothetical protein</fullName>
    </submittedName>
</protein>
<proteinExistence type="predicted"/>
<dbReference type="EMBL" id="HG994369">
    <property type="protein sequence ID" value="CAF1928554.1"/>
    <property type="molecule type" value="Genomic_DNA"/>
</dbReference>
<reference evidence="2" key="1">
    <citation type="submission" date="2021-01" db="EMBL/GenBank/DDBJ databases">
        <authorList>
            <consortium name="Genoscope - CEA"/>
            <person name="William W."/>
        </authorList>
    </citation>
    <scope>NUCLEOTIDE SEQUENCE</scope>
</reference>
<feature type="non-terminal residue" evidence="2">
    <location>
        <position position="174"/>
    </location>
</feature>
<organism evidence="2">
    <name type="scientific">Brassica napus</name>
    <name type="common">Rape</name>
    <dbReference type="NCBI Taxonomy" id="3708"/>
    <lineage>
        <taxon>Eukaryota</taxon>
        <taxon>Viridiplantae</taxon>
        <taxon>Streptophyta</taxon>
        <taxon>Embryophyta</taxon>
        <taxon>Tracheophyta</taxon>
        <taxon>Spermatophyta</taxon>
        <taxon>Magnoliopsida</taxon>
        <taxon>eudicotyledons</taxon>
        <taxon>Gunneridae</taxon>
        <taxon>Pentapetalae</taxon>
        <taxon>rosids</taxon>
        <taxon>malvids</taxon>
        <taxon>Brassicales</taxon>
        <taxon>Brassicaceae</taxon>
        <taxon>Brassiceae</taxon>
        <taxon>Brassica</taxon>
    </lineage>
</organism>
<evidence type="ECO:0000313" key="2">
    <source>
        <dbReference type="EMBL" id="CAF1928554.1"/>
    </source>
</evidence>
<gene>
    <name evidence="2" type="ORF">DARMORV10_C05P27290.1</name>
</gene>
<dbReference type="AlphaFoldDB" id="A0A816KXQ0"/>
<sequence>MGGTGEEVWKEFGEGLGSRGNLSEARLVMMGEECLGGSIVKAGSAGLTTVVLIDPDLVSESAETTLSSMITSGTSEKEIWLAGCSLQGKVVKSVVDWGFTVAGTVTVEVELVREGERGGNSARKAGEGGSGGSGGVGGGPPGVDDDGFRMAARPDEESQGFSLEDIANTRYFSS</sequence>
<evidence type="ECO:0000256" key="1">
    <source>
        <dbReference type="SAM" id="MobiDB-lite"/>
    </source>
</evidence>
<feature type="region of interest" description="Disordered" evidence="1">
    <location>
        <begin position="117"/>
        <end position="174"/>
    </location>
</feature>
<accession>A0A816KXQ0</accession>
<feature type="compositionally biased region" description="Basic and acidic residues" evidence="1">
    <location>
        <begin position="146"/>
        <end position="156"/>
    </location>
</feature>
<feature type="compositionally biased region" description="Gly residues" evidence="1">
    <location>
        <begin position="127"/>
        <end position="141"/>
    </location>
</feature>
<dbReference type="Proteomes" id="UP001295469">
    <property type="component" value="Chromosome C05"/>
</dbReference>
<name>A0A816KXQ0_BRANA</name>